<dbReference type="AlphaFoldDB" id="A0A0F3GLN9"/>
<dbReference type="GO" id="GO:0032259">
    <property type="term" value="P:methylation"/>
    <property type="evidence" value="ECO:0007669"/>
    <property type="project" value="UniProtKB-KW"/>
</dbReference>
<reference evidence="1 2" key="1">
    <citation type="submission" date="2015-02" db="EMBL/GenBank/DDBJ databases">
        <title>Single-cell genomics of uncultivated deep-branching MTB reveals a conserved set of magnetosome genes.</title>
        <authorList>
            <person name="Kolinko S."/>
            <person name="Richter M."/>
            <person name="Glockner F.O."/>
            <person name="Brachmann A."/>
            <person name="Schuler D."/>
        </authorList>
    </citation>
    <scope>NUCLEOTIDE SEQUENCE [LARGE SCALE GENOMIC DNA]</scope>
    <source>
        <strain evidence="1">TM-1</strain>
    </source>
</reference>
<keyword evidence="2" id="KW-1185">Reference proteome</keyword>
<comment type="caution">
    <text evidence="1">The sequence shown here is derived from an EMBL/GenBank/DDBJ whole genome shotgun (WGS) entry which is preliminary data.</text>
</comment>
<protein>
    <submittedName>
        <fullName evidence="1">Precorrin-2 C20-methyltransferase</fullName>
    </submittedName>
</protein>
<name>A0A0F3GLN9_9BACT</name>
<dbReference type="Proteomes" id="UP000033423">
    <property type="component" value="Unassembled WGS sequence"/>
</dbReference>
<sequence length="93" mass="10404">MRDHSLYLKDIIESIGLIEQFVDGMELEDFKKVGKRLDTLVEAVRQAAHETDILAAFLVQRVGLADETIYDLLSVTPPAEAGYLSIAIIRSRT</sequence>
<dbReference type="EMBL" id="LACI01002154">
    <property type="protein sequence ID" value="KJU82825.1"/>
    <property type="molecule type" value="Genomic_DNA"/>
</dbReference>
<dbReference type="InterPro" id="IPR014776">
    <property type="entry name" value="4pyrrole_Mease_sub2"/>
</dbReference>
<evidence type="ECO:0000313" key="2">
    <source>
        <dbReference type="Proteomes" id="UP000033423"/>
    </source>
</evidence>
<evidence type="ECO:0000313" key="1">
    <source>
        <dbReference type="EMBL" id="KJU82825.1"/>
    </source>
</evidence>
<dbReference type="GO" id="GO:0008168">
    <property type="term" value="F:methyltransferase activity"/>
    <property type="evidence" value="ECO:0007669"/>
    <property type="project" value="UniProtKB-KW"/>
</dbReference>
<organism evidence="1 2">
    <name type="scientific">Candidatus Magnetobacterium bavaricum</name>
    <dbReference type="NCBI Taxonomy" id="29290"/>
    <lineage>
        <taxon>Bacteria</taxon>
        <taxon>Pseudomonadati</taxon>
        <taxon>Nitrospirota</taxon>
        <taxon>Thermodesulfovibrionia</taxon>
        <taxon>Thermodesulfovibrionales</taxon>
        <taxon>Candidatus Magnetobacteriaceae</taxon>
        <taxon>Candidatus Magnetobacterium</taxon>
    </lineage>
</organism>
<dbReference type="Gene3D" id="3.30.950.10">
    <property type="entry name" value="Methyltransferase, Cobalt-precorrin-4 Transmethylase, Domain 2"/>
    <property type="match status" value="1"/>
</dbReference>
<keyword evidence="1" id="KW-0808">Transferase</keyword>
<proteinExistence type="predicted"/>
<gene>
    <name evidence="1" type="ORF">MBAV_004981</name>
</gene>
<accession>A0A0F3GLN9</accession>
<keyword evidence="1" id="KW-0489">Methyltransferase</keyword>